<dbReference type="Proteomes" id="UP000544742">
    <property type="component" value="Unassembled WGS sequence"/>
</dbReference>
<sequence length="355" mass="39103">MMGILSQKYYINYFLFLIVISSTIVFCEAIDDNIYDNDENSRSAAVDFSTNCIRGPVASMTPPITQNFIMKIGATIEQRNARDVYIKGFGNMTLLFEPTANPDKLNVKLTDIRLEIDPFNLPLPPGSPQKIIRSNRIALDGSNFDIKAFNGTLDRRTKKVALKFVIILDPDKIPEMKALGIREPLKAIAIEEGTMDIEKGLIATYSEPFNLGSGPQYITVSGDQFSSCKPAFSDCSSDPLSCCSGSCVFGICDCIEVGERIPSGSSEDVCCSGDAKANLCCAKDGMETDESYNCCEGLTYSRRSGRCLTPTDACIEDGCQWTRSSCSCEERDCLRNPYCVWTGRDCYCEDMPETG</sequence>
<reference evidence="1 2" key="1">
    <citation type="journal article" date="2020" name="Biotechnol. Biofuels">
        <title>New insights from the biogas microbiome by comprehensive genome-resolved metagenomics of nearly 1600 species originating from multiple anaerobic digesters.</title>
        <authorList>
            <person name="Campanaro S."/>
            <person name="Treu L."/>
            <person name="Rodriguez-R L.M."/>
            <person name="Kovalovszki A."/>
            <person name="Ziels R.M."/>
            <person name="Maus I."/>
            <person name="Zhu X."/>
            <person name="Kougias P.G."/>
            <person name="Basile A."/>
            <person name="Luo G."/>
            <person name="Schluter A."/>
            <person name="Konstantinidis K.T."/>
            <person name="Angelidaki I."/>
        </authorList>
    </citation>
    <scope>NUCLEOTIDE SEQUENCE [LARGE SCALE GENOMIC DNA]</scope>
    <source>
        <strain evidence="1">AS27yjCOA_157</strain>
    </source>
</reference>
<gene>
    <name evidence="1" type="ORF">GX426_09995</name>
</gene>
<organism evidence="1 2">
    <name type="scientific">Methanothrix soehngenii</name>
    <name type="common">Methanosaeta concilii</name>
    <dbReference type="NCBI Taxonomy" id="2223"/>
    <lineage>
        <taxon>Archaea</taxon>
        <taxon>Methanobacteriati</taxon>
        <taxon>Methanobacteriota</taxon>
        <taxon>Stenosarchaea group</taxon>
        <taxon>Methanomicrobia</taxon>
        <taxon>Methanotrichales</taxon>
        <taxon>Methanotrichaceae</taxon>
        <taxon>Methanothrix</taxon>
    </lineage>
</organism>
<proteinExistence type="predicted"/>
<evidence type="ECO:0000313" key="1">
    <source>
        <dbReference type="EMBL" id="NLJ23421.1"/>
    </source>
</evidence>
<dbReference type="AlphaFoldDB" id="A0A7K4AKA3"/>
<dbReference type="EMBL" id="JAAYUN010000177">
    <property type="protein sequence ID" value="NLJ23421.1"/>
    <property type="molecule type" value="Genomic_DNA"/>
</dbReference>
<accession>A0A7K4AKA3</accession>
<protein>
    <submittedName>
        <fullName evidence="1">Uncharacterized protein</fullName>
    </submittedName>
</protein>
<evidence type="ECO:0000313" key="2">
    <source>
        <dbReference type="Proteomes" id="UP000544742"/>
    </source>
</evidence>
<comment type="caution">
    <text evidence="1">The sequence shown here is derived from an EMBL/GenBank/DDBJ whole genome shotgun (WGS) entry which is preliminary data.</text>
</comment>
<dbReference type="RefSeq" id="WP_276620733.1">
    <property type="nucleotide sequence ID" value="NZ_JBCEYP010000032.1"/>
</dbReference>
<name>A0A7K4AKA3_METSH</name>